<feature type="region of interest" description="Disordered" evidence="2">
    <location>
        <begin position="945"/>
        <end position="968"/>
    </location>
</feature>
<feature type="compositionally biased region" description="Acidic residues" evidence="2">
    <location>
        <begin position="2071"/>
        <end position="2081"/>
    </location>
</feature>
<keyword evidence="1" id="KW-0175">Coiled coil</keyword>
<sequence length="2274" mass="247573">MEDQDSIRQNIEDIKQELKDNQGKHYDEIGLLFNLLRNILSVADDMTKEEKDCFRETLERLKSPSIKKKNNEAIEIGLLEIDYYIIQKNYSAAEKQCEILIQKFRTPLVFYLKHLSILSVYSKNYSEEVLMQLIEIGNNENNITSMVYHYNKAMAIDHIISISLYSYTSEFEGFKDEFDYLKQLMAETTEKLDAITKWDFIQRMEFYSGIVADIVNSVFNDTIENPQKRYLNALCIQQTNKGEDPQIISEILKQLYQSVSANRKSQETLITEARDIIKQLDLSKFHIPQIPQFLKDVSLLNGSSSSFQLSNIFRKYIQELDIKILFDSLDFQKYIYNLQFHWKHWKSYVFFIDLLKSGLFSLEKFSIFHLLLFSITVQSETSLYAQQLKWQSAAKEDDNDVCKLTDSGVEVVIDAYQRSPYIASSTHWVVWNSLMHETFPARYPSHNTLQLSKIKEFFTKLVNGDDRLHPLTLLELGCKLPEIYDLVANNETIKRFGGNALKSSLYQFNQNDTQIKLFQKVLEEGQNGNVPLPEMALAGVNLSTYYENKKDYRMAIECIQNINTPITNLRYAKLCLDTVNQNMTNTRYKESHFKNLLKQMGTKLKLCENVNSVEDLAPYFTATGVNLEDELYKYENQTQQLKQEHLNLQSTLSMTPSKPKAPYSYSFDNSTSDRHSLGFSSSFSNITFGKSPIHTPIKFSNNNNNSIPSSPFQTPLKMDSLLSALETTTTSTPTETKTTTTTTTTTSSTSQPTPIKEVEKVNVFDEGENIESFKQSFLDRRNRRNKELEELKNQRSVYSSELQSLFDKGLSRISITCDELAGLDINIDLPSKESHQSIMERLSTKPTLPPQASPSPSPSTNTLSTSQQNLTTLFTNNVQSAFTTNVVKQTQTTTTTTNVNQVPINIFSVPTTPTTTTNAVVPTTPTTTVVPPLSNLFVPTTPPTTVVSKPLTSETTPTPTISTPSLTKPTSTLVTPVLATPTSTIAISTPTQIITTPTIVEEEEKPKVEYTFEQYLNKSINVQYIKKSLVKYDIDIDIDVDELKKEGKSISEIKNLILGLIAEKKYKTPDDNTIDVETSTTIADLGSTLNNFKNLFDISTQSTTINATSTTTTKEEVKNTTSPIEKQHITPSTTTTSTSTTKVEEPVSSLPLPGKFVFGSNTFTTNIFGNTTAPTSSFGSSTPSTSAFGSSTPSTSAFGSSTPSTSAFGSSTPSTSAFGSSTPLTSAFGSSTPSTSAFGSSTPSTSAFGSSTPSTSAFGSFTPSASAFGSSTPSTSAFGSSNLSTSAFGSSTPSTSVFGSSTPSTSVFGGAPKSIFGSSNSVFGKTSTETPLTFGTITQASTSSSVFGNPVPPVTSAFGTPVPPVPSVFGSTPKPSANTEKSPTNTPEPSTNIFASSGQSNIFGSGTNLFGGSAVKSDPSKLVNAFGTSEEKQLKPSESKPEVDDKKEETKPPTETETKIESEITKEDLSEKKDKKEDTTTTETENKNTQSQKEEISSIKFKNEESVSDDSEVDDEDDDENEEEEEEEDDEEENENQQSISVEYENDESEEEHESNNASSEEEDEEEEIKEKKPVTFGFGSITPEELSKANNASTTDSSSTGFTYTKSSNSVFGASDTVSQPTSIFGQPTSSSVFGQPSGTSTSSIFSQSSGTSVFGQPSGTSASNSTSIFGQPSGGSANNSTSIFGQSSSTSIFGQPSGSSASNSTSIFGQSSSTSTGQKTSASGTVSQQTSVFGQPTSPKAEVSPSGTSSIEQTSSGTTVSKQSDTPNTLFDKPPTVSNNESDYVSKNSDVITSQDTATETSTIDVSKNSVVTTTQEVTTTETSTIDVSNNSDVTSQDTTTETSTIDVSNNSDVTTTQEVTTTETSTIDVSKNSDVTTSQDTTTETSTIDISNNSAVTTTQEVTTTESSTLDISNNSDLIVGEENTETQSPKTDTIVKEKETQDNIIEQTSEVSTTISTPTTTENIVKTDETKNTEIPTSPTLSSATNSSSQITTSLFGTSTNPTTSPNTTSIFGASTNPTTSPITTSLFDTSTNSPTSLITSLFGTTAISETATKTLRFDLFGKPIEDNNESEDENTDDSIKLKSDNSEESKSSDESENSGESDEPEESSDEESNESEESDTEDSSFKKDSEITDDSIQSDNEEEDEKEENEEEKKEDENSTKKPVLFSFGTITPIDLSNSTKDSNTIPSTSNPQTTSVFDQPTPSIFASSNNTSSVFGVSSVFGTSLPAQKPSSIFAPTSFTINNTIGSNIQSVFSNSTTPKSTDKTTEE</sequence>
<feature type="region of interest" description="Disordered" evidence="2">
    <location>
        <begin position="1109"/>
        <end position="1147"/>
    </location>
</feature>
<feature type="compositionally biased region" description="Polar residues" evidence="2">
    <location>
        <begin position="1728"/>
        <end position="1740"/>
    </location>
</feature>
<feature type="region of interest" description="Disordered" evidence="2">
    <location>
        <begin position="1975"/>
        <end position="2036"/>
    </location>
</feature>
<proteinExistence type="predicted"/>
<feature type="compositionally biased region" description="Acidic residues" evidence="2">
    <location>
        <begin position="2099"/>
        <end position="2127"/>
    </location>
</feature>
<feature type="compositionally biased region" description="Polar residues" evidence="2">
    <location>
        <begin position="1747"/>
        <end position="1771"/>
    </location>
</feature>
<gene>
    <name evidence="3" type="ORF">DLAC_00807</name>
</gene>
<feature type="compositionally biased region" description="Low complexity" evidence="2">
    <location>
        <begin position="1680"/>
        <end position="1697"/>
    </location>
</feature>
<evidence type="ECO:0000313" key="4">
    <source>
        <dbReference type="Proteomes" id="UP000076078"/>
    </source>
</evidence>
<feature type="region of interest" description="Disordered" evidence="2">
    <location>
        <begin position="727"/>
        <end position="753"/>
    </location>
</feature>
<evidence type="ECO:0000313" key="3">
    <source>
        <dbReference type="EMBL" id="KYR02015.1"/>
    </source>
</evidence>
<feature type="compositionally biased region" description="Polar residues" evidence="2">
    <location>
        <begin position="2180"/>
        <end position="2212"/>
    </location>
</feature>
<feature type="compositionally biased region" description="Acidic residues" evidence="2">
    <location>
        <begin position="1544"/>
        <end position="1553"/>
    </location>
</feature>
<feature type="compositionally biased region" description="Low complexity" evidence="2">
    <location>
        <begin position="1834"/>
        <end position="1889"/>
    </location>
</feature>
<protein>
    <submittedName>
        <fullName evidence="3">WD40-like domain-containing protein</fullName>
    </submittedName>
</protein>
<feature type="compositionally biased region" description="Low complexity" evidence="2">
    <location>
        <begin position="1895"/>
        <end position="1912"/>
    </location>
</feature>
<feature type="compositionally biased region" description="Polar residues" evidence="2">
    <location>
        <begin position="1602"/>
        <end position="1638"/>
    </location>
</feature>
<feature type="compositionally biased region" description="Polar residues" evidence="2">
    <location>
        <begin position="1778"/>
        <end position="1804"/>
    </location>
</feature>
<feature type="compositionally biased region" description="Polar residues" evidence="2">
    <location>
        <begin position="1369"/>
        <end position="1410"/>
    </location>
</feature>
<feature type="compositionally biased region" description="Acidic residues" evidence="2">
    <location>
        <begin position="1506"/>
        <end position="1535"/>
    </location>
</feature>
<keyword evidence="4" id="KW-1185">Reference proteome</keyword>
<feature type="compositionally biased region" description="Low complexity" evidence="2">
    <location>
        <begin position="1704"/>
        <end position="1727"/>
    </location>
</feature>
<feature type="coiled-coil region" evidence="1">
    <location>
        <begin position="774"/>
        <end position="808"/>
    </location>
</feature>
<feature type="region of interest" description="Disordered" evidence="2">
    <location>
        <begin position="1174"/>
        <end position="1215"/>
    </location>
</feature>
<feature type="region of interest" description="Disordered" evidence="2">
    <location>
        <begin position="844"/>
        <end position="865"/>
    </location>
</feature>
<feature type="compositionally biased region" description="Pro residues" evidence="2">
    <location>
        <begin position="847"/>
        <end position="857"/>
    </location>
</feature>
<dbReference type="OMA" id="ILQTVRM"/>
<feature type="compositionally biased region" description="Polar residues" evidence="2">
    <location>
        <begin position="2251"/>
        <end position="2266"/>
    </location>
</feature>
<dbReference type="EMBL" id="LODT01000004">
    <property type="protein sequence ID" value="KYR02015.1"/>
    <property type="molecule type" value="Genomic_DNA"/>
</dbReference>
<comment type="caution">
    <text evidence="3">The sequence shown here is derived from an EMBL/GenBank/DDBJ whole genome shotgun (WGS) entry which is preliminary data.</text>
</comment>
<feature type="compositionally biased region" description="Basic and acidic residues" evidence="2">
    <location>
        <begin position="2082"/>
        <end position="2098"/>
    </location>
</feature>
<feature type="compositionally biased region" description="Acidic residues" evidence="2">
    <location>
        <begin position="2144"/>
        <end position="2155"/>
    </location>
</feature>
<dbReference type="InParanoid" id="A0A152A7A8"/>
<feature type="region of interest" description="Disordered" evidence="2">
    <location>
        <begin position="2068"/>
        <end position="2216"/>
    </location>
</feature>
<feature type="compositionally biased region" description="Basic and acidic residues" evidence="2">
    <location>
        <begin position="2156"/>
        <end position="2165"/>
    </location>
</feature>
<feature type="region of interest" description="Disordered" evidence="2">
    <location>
        <begin position="1895"/>
        <end position="1914"/>
    </location>
</feature>
<evidence type="ECO:0000256" key="1">
    <source>
        <dbReference type="SAM" id="Coils"/>
    </source>
</evidence>
<feature type="compositionally biased region" description="Basic and acidic residues" evidence="2">
    <location>
        <begin position="1492"/>
        <end position="1505"/>
    </location>
</feature>
<organism evidence="3 4">
    <name type="scientific">Tieghemostelium lacteum</name>
    <name type="common">Slime mold</name>
    <name type="synonym">Dictyostelium lacteum</name>
    <dbReference type="NCBI Taxonomy" id="361077"/>
    <lineage>
        <taxon>Eukaryota</taxon>
        <taxon>Amoebozoa</taxon>
        <taxon>Evosea</taxon>
        <taxon>Eumycetozoa</taxon>
        <taxon>Dictyostelia</taxon>
        <taxon>Dictyosteliales</taxon>
        <taxon>Raperosteliaceae</taxon>
        <taxon>Tieghemostelium</taxon>
    </lineage>
</organism>
<feature type="compositionally biased region" description="Polar residues" evidence="2">
    <location>
        <begin position="1655"/>
        <end position="1679"/>
    </location>
</feature>
<name>A0A152A7A8_TIELA</name>
<feature type="compositionally biased region" description="Basic and acidic residues" evidence="2">
    <location>
        <begin position="1429"/>
        <end position="1479"/>
    </location>
</feature>
<accession>A0A152A7A8</accession>
<feature type="compositionally biased region" description="Low complexity" evidence="2">
    <location>
        <begin position="1130"/>
        <end position="1147"/>
    </location>
</feature>
<feature type="region of interest" description="Disordered" evidence="2">
    <location>
        <begin position="1831"/>
        <end position="1889"/>
    </location>
</feature>
<feature type="compositionally biased region" description="Low complexity" evidence="2">
    <location>
        <begin position="1981"/>
        <end position="2030"/>
    </location>
</feature>
<feature type="region of interest" description="Disordered" evidence="2">
    <location>
        <begin position="1358"/>
        <end position="1804"/>
    </location>
</feature>
<feature type="region of interest" description="Disordered" evidence="2">
    <location>
        <begin position="2251"/>
        <end position="2274"/>
    </location>
</feature>
<dbReference type="Proteomes" id="UP000076078">
    <property type="component" value="Unassembled WGS sequence"/>
</dbReference>
<evidence type="ECO:0000256" key="2">
    <source>
        <dbReference type="SAM" id="MobiDB-lite"/>
    </source>
</evidence>
<dbReference type="STRING" id="361077.A0A152A7A8"/>
<reference evidence="3 4" key="1">
    <citation type="submission" date="2015-12" db="EMBL/GenBank/DDBJ databases">
        <title>Dictyostelia acquired genes for synthesis and detection of signals that induce cell-type specialization by lateral gene transfer from prokaryotes.</title>
        <authorList>
            <person name="Gloeckner G."/>
            <person name="Schaap P."/>
        </authorList>
    </citation>
    <scope>NUCLEOTIDE SEQUENCE [LARGE SCALE GENOMIC DNA]</scope>
    <source>
        <strain evidence="3 4">TK</strain>
    </source>
</reference>
<feature type="compositionally biased region" description="Low complexity" evidence="2">
    <location>
        <begin position="1639"/>
        <end position="1654"/>
    </location>
</feature>